<dbReference type="Proteomes" id="UP000473325">
    <property type="component" value="Unassembled WGS sequence"/>
</dbReference>
<name>A0A6L7EX87_9ACTN</name>
<feature type="transmembrane region" description="Helical" evidence="1">
    <location>
        <begin position="37"/>
        <end position="58"/>
    </location>
</feature>
<proteinExistence type="predicted"/>
<keyword evidence="3" id="KW-1185">Reference proteome</keyword>
<gene>
    <name evidence="2" type="ORF">GRQ65_10940</name>
</gene>
<organism evidence="2 3">
    <name type="scientific">Nocardioides flavescens</name>
    <dbReference type="NCBI Taxonomy" id="2691959"/>
    <lineage>
        <taxon>Bacteria</taxon>
        <taxon>Bacillati</taxon>
        <taxon>Actinomycetota</taxon>
        <taxon>Actinomycetes</taxon>
        <taxon>Propionibacteriales</taxon>
        <taxon>Nocardioidaceae</taxon>
        <taxon>Nocardioides</taxon>
    </lineage>
</organism>
<feature type="transmembrane region" description="Helical" evidence="1">
    <location>
        <begin position="6"/>
        <end position="25"/>
    </location>
</feature>
<keyword evidence="1" id="KW-1133">Transmembrane helix</keyword>
<sequence length="115" mass="12311">MLDQVSWFATGYAVLVALVAGYAAYRWRARPPWLASLAWMLEFLVGLRSVLGLLSLGSVQPDSMATHIGYLLATPCVVPLALQSVRDDEGPWSLGVIGVAAVAVAVLSWRIVGTL</sequence>
<keyword evidence="1" id="KW-0472">Membrane</keyword>
<reference evidence="2 3" key="1">
    <citation type="submission" date="2019-12" db="EMBL/GenBank/DDBJ databases">
        <authorList>
            <person name="Kun Z."/>
        </authorList>
    </citation>
    <scope>NUCLEOTIDE SEQUENCE [LARGE SCALE GENOMIC DNA]</scope>
    <source>
        <strain evidence="2 3">YIM 123512</strain>
    </source>
</reference>
<evidence type="ECO:0000313" key="3">
    <source>
        <dbReference type="Proteomes" id="UP000473325"/>
    </source>
</evidence>
<dbReference type="EMBL" id="WUEK01000006">
    <property type="protein sequence ID" value="MXG90068.1"/>
    <property type="molecule type" value="Genomic_DNA"/>
</dbReference>
<feature type="transmembrane region" description="Helical" evidence="1">
    <location>
        <begin position="64"/>
        <end position="82"/>
    </location>
</feature>
<feature type="transmembrane region" description="Helical" evidence="1">
    <location>
        <begin position="94"/>
        <end position="112"/>
    </location>
</feature>
<comment type="caution">
    <text evidence="2">The sequence shown here is derived from an EMBL/GenBank/DDBJ whole genome shotgun (WGS) entry which is preliminary data.</text>
</comment>
<keyword evidence="1" id="KW-0812">Transmembrane</keyword>
<evidence type="ECO:0000256" key="1">
    <source>
        <dbReference type="SAM" id="Phobius"/>
    </source>
</evidence>
<accession>A0A6L7EX87</accession>
<protein>
    <submittedName>
        <fullName evidence="2">Uncharacterized protein</fullName>
    </submittedName>
</protein>
<evidence type="ECO:0000313" key="2">
    <source>
        <dbReference type="EMBL" id="MXG90068.1"/>
    </source>
</evidence>
<dbReference type="AlphaFoldDB" id="A0A6L7EX87"/>